<sequence>SSERKLPAVTSHERGSFTSFADNNDELFTSHNFELDVVIKILPE</sequence>
<evidence type="ECO:0000313" key="2">
    <source>
        <dbReference type="EMBL" id="CAF4014109.1"/>
    </source>
</evidence>
<dbReference type="EMBL" id="CAJOBE010005474">
    <property type="protein sequence ID" value="CAF3974334.1"/>
    <property type="molecule type" value="Genomic_DNA"/>
</dbReference>
<proteinExistence type="predicted"/>
<name>A0A819M5G5_9BILA</name>
<dbReference type="Proteomes" id="UP000663874">
    <property type="component" value="Unassembled WGS sequence"/>
</dbReference>
<accession>A0A819M5G5</accession>
<organism evidence="1 3">
    <name type="scientific">Rotaria sordida</name>
    <dbReference type="NCBI Taxonomy" id="392033"/>
    <lineage>
        <taxon>Eukaryota</taxon>
        <taxon>Metazoa</taxon>
        <taxon>Spiralia</taxon>
        <taxon>Gnathifera</taxon>
        <taxon>Rotifera</taxon>
        <taxon>Eurotatoria</taxon>
        <taxon>Bdelloidea</taxon>
        <taxon>Philodinida</taxon>
        <taxon>Philodinidae</taxon>
        <taxon>Rotaria</taxon>
    </lineage>
</organism>
<dbReference type="EMBL" id="CAJOAX010007624">
    <property type="protein sequence ID" value="CAF4014109.1"/>
    <property type="molecule type" value="Genomic_DNA"/>
</dbReference>
<evidence type="ECO:0000313" key="1">
    <source>
        <dbReference type="EMBL" id="CAF3974334.1"/>
    </source>
</evidence>
<reference evidence="1" key="1">
    <citation type="submission" date="2021-02" db="EMBL/GenBank/DDBJ databases">
        <authorList>
            <person name="Nowell W R."/>
        </authorList>
    </citation>
    <scope>NUCLEOTIDE SEQUENCE</scope>
</reference>
<dbReference type="Proteomes" id="UP000663823">
    <property type="component" value="Unassembled WGS sequence"/>
</dbReference>
<gene>
    <name evidence="1" type="ORF">FNK824_LOCUS24510</name>
    <name evidence="2" type="ORF">OTI717_LOCUS29720</name>
</gene>
<protein>
    <submittedName>
        <fullName evidence="1">Uncharacterized protein</fullName>
    </submittedName>
</protein>
<feature type="non-terminal residue" evidence="1">
    <location>
        <position position="1"/>
    </location>
</feature>
<comment type="caution">
    <text evidence="1">The sequence shown here is derived from an EMBL/GenBank/DDBJ whole genome shotgun (WGS) entry which is preliminary data.</text>
</comment>
<evidence type="ECO:0000313" key="3">
    <source>
        <dbReference type="Proteomes" id="UP000663874"/>
    </source>
</evidence>
<dbReference type="AlphaFoldDB" id="A0A819M5G5"/>